<evidence type="ECO:0000256" key="5">
    <source>
        <dbReference type="ARBA" id="ARBA00023180"/>
    </source>
</evidence>
<dbReference type="RGD" id="150344997">
    <property type="gene designation" value="ENSRNOG00000064752"/>
</dbReference>
<reference evidence="9" key="3">
    <citation type="submission" date="2025-09" db="UniProtKB">
        <authorList>
            <consortium name="Ensembl"/>
        </authorList>
    </citation>
    <scope>IDENTIFICATION</scope>
    <source>
        <strain evidence="9">Brown Norway</strain>
    </source>
</reference>
<dbReference type="InterPro" id="IPR000215">
    <property type="entry name" value="Serpin_fam"/>
</dbReference>
<dbReference type="AGR" id="RGD:1597377"/>
<dbReference type="InterPro" id="IPR023795">
    <property type="entry name" value="Serpin_CS"/>
</dbReference>
<dbReference type="GO" id="GO:0034097">
    <property type="term" value="P:response to cytokine"/>
    <property type="evidence" value="ECO:0007669"/>
    <property type="project" value="UniProtKB-ARBA"/>
</dbReference>
<dbReference type="Pfam" id="PF00079">
    <property type="entry name" value="Serpin"/>
    <property type="match status" value="1"/>
</dbReference>
<dbReference type="InterPro" id="IPR036186">
    <property type="entry name" value="Serpin_sf"/>
</dbReference>
<reference evidence="9" key="2">
    <citation type="submission" date="2025-08" db="UniProtKB">
        <authorList>
            <consortium name="Ensembl"/>
        </authorList>
    </citation>
    <scope>IDENTIFICATION</scope>
    <source>
        <strain evidence="9">Brown Norway</strain>
    </source>
</reference>
<evidence type="ECO:0000313" key="10">
    <source>
        <dbReference type="Proteomes" id="UP000002494"/>
    </source>
</evidence>
<dbReference type="OrthoDB" id="671595at2759"/>
<keyword evidence="3 7" id="KW-0732">Signal</keyword>
<gene>
    <name evidence="11" type="primary">ENSRNOG00000064752</name>
    <name evidence="9 12" type="synonym">Serpina1fl2</name>
</gene>
<evidence type="ECO:0000259" key="8">
    <source>
        <dbReference type="SMART" id="SM00093"/>
    </source>
</evidence>
<accession>A0A8I5ZRU6</accession>
<dbReference type="GO" id="GO:0005615">
    <property type="term" value="C:extracellular space"/>
    <property type="evidence" value="ECO:0000318"/>
    <property type="project" value="GO_Central"/>
</dbReference>
<evidence type="ECO:0000256" key="1">
    <source>
        <dbReference type="ARBA" id="ARBA00009500"/>
    </source>
</evidence>
<evidence type="ECO:0000256" key="3">
    <source>
        <dbReference type="ARBA" id="ARBA00022729"/>
    </source>
</evidence>
<dbReference type="PANTHER" id="PTHR11461">
    <property type="entry name" value="SERINE PROTEASE INHIBITOR, SERPIN"/>
    <property type="match status" value="1"/>
</dbReference>
<dbReference type="Gene3D" id="3.30.497.10">
    <property type="entry name" value="Antithrombin, subunit I, domain 2"/>
    <property type="match status" value="1"/>
</dbReference>
<dbReference type="InterPro" id="IPR042178">
    <property type="entry name" value="Serpin_sf_1"/>
</dbReference>
<evidence type="ECO:0000313" key="12">
    <source>
        <dbReference type="RGD" id="1597377"/>
    </source>
</evidence>
<dbReference type="Ensembl" id="ENSRNOT00000102489.2">
    <property type="protein sequence ID" value="ENSRNOP00000081246.2"/>
    <property type="gene ID" value="ENSRNOG00000064752.2"/>
</dbReference>
<evidence type="ECO:0000256" key="2">
    <source>
        <dbReference type="ARBA" id="ARBA00022690"/>
    </source>
</evidence>
<evidence type="ECO:0000313" key="11">
    <source>
        <dbReference type="RGD" id="150344997"/>
    </source>
</evidence>
<keyword evidence="2" id="KW-0646">Protease inhibitor</keyword>
<dbReference type="InterPro" id="IPR042185">
    <property type="entry name" value="Serpin_sf_2"/>
</dbReference>
<dbReference type="PANTHER" id="PTHR11461:SF165">
    <property type="entry name" value="ALPHA-1-ANTITRYPSIN"/>
    <property type="match status" value="1"/>
</dbReference>
<evidence type="ECO:0000256" key="4">
    <source>
        <dbReference type="ARBA" id="ARBA00022900"/>
    </source>
</evidence>
<dbReference type="GeneTree" id="ENSGT00940000154493"/>
<dbReference type="Proteomes" id="UP000002494">
    <property type="component" value="Chromosome 6"/>
</dbReference>
<feature type="chain" id="PRO_5045507015" evidence="7">
    <location>
        <begin position="25"/>
        <end position="421"/>
    </location>
</feature>
<dbReference type="SUPFAM" id="SSF56574">
    <property type="entry name" value="Serpins"/>
    <property type="match status" value="1"/>
</dbReference>
<evidence type="ECO:0000256" key="7">
    <source>
        <dbReference type="SAM" id="SignalP"/>
    </source>
</evidence>
<feature type="domain" description="Serpin" evidence="8">
    <location>
        <begin position="57"/>
        <end position="413"/>
    </location>
</feature>
<comment type="similarity">
    <text evidence="1 6">Belongs to the serpin family.</text>
</comment>
<proteinExistence type="inferred from homology"/>
<dbReference type="RGD" id="1597377">
    <property type="gene designation" value="Serpina1fl2"/>
</dbReference>
<keyword evidence="5" id="KW-0325">Glycoprotein</keyword>
<reference evidence="9" key="1">
    <citation type="submission" date="2024-01" db="EMBL/GenBank/DDBJ databases">
        <title>GRCr8: a new rat reference genome assembly contstructed from accurate long reads and long range scaffolding.</title>
        <authorList>
            <person name="Doris P.A."/>
            <person name="Kalbfleisch T."/>
            <person name="Li K."/>
            <person name="Howe K."/>
            <person name="Wood J."/>
        </authorList>
    </citation>
    <scope>NUCLEOTIDE SEQUENCE [LARGE SCALE GENOMIC DNA]</scope>
    <source>
        <strain evidence="9">Brown Norway</strain>
    </source>
</reference>
<protein>
    <submittedName>
        <fullName evidence="9">Serpin family A member 1F like 2</fullName>
    </submittedName>
</protein>
<feature type="signal peptide" evidence="7">
    <location>
        <begin position="1"/>
        <end position="24"/>
    </location>
</feature>
<dbReference type="InterPro" id="IPR023796">
    <property type="entry name" value="Serpin_dom"/>
</dbReference>
<dbReference type="OMA" id="EAHIHEC"/>
<evidence type="ECO:0000313" key="9">
    <source>
        <dbReference type="Ensembl" id="ENSRNOP00000081246.2"/>
    </source>
</evidence>
<dbReference type="Gene3D" id="2.30.39.10">
    <property type="entry name" value="Alpha-1-antitrypsin, domain 1"/>
    <property type="match status" value="1"/>
</dbReference>
<dbReference type="FunCoup" id="A0A8I5ZRU6">
    <property type="interactions" value="49"/>
</dbReference>
<dbReference type="SMART" id="SM00093">
    <property type="entry name" value="SERPIN"/>
    <property type="match status" value="1"/>
</dbReference>
<dbReference type="GO" id="GO:0004867">
    <property type="term" value="F:serine-type endopeptidase inhibitor activity"/>
    <property type="evidence" value="ECO:0000318"/>
    <property type="project" value="GO_Central"/>
</dbReference>
<dbReference type="PROSITE" id="PS00284">
    <property type="entry name" value="SERPIN"/>
    <property type="match status" value="1"/>
</dbReference>
<evidence type="ECO:0000256" key="6">
    <source>
        <dbReference type="RuleBase" id="RU000411"/>
    </source>
</evidence>
<sequence>MPPSFYCNFFLLASLCCVLPGSQTKGYQKKGASNHDINNQELPHCQKITHTITDISLFLLQKAVHWPKQPNIMFSPVNIVAAFTMLSLGAKGSTHQQILNGLRLKLREMTEKEIYKCFQHFLHTLFQPNQQLQLTMGSSLFIQKHLKMLDKFKSVVTESYHSEAIPIDFTNIQEAMMQVNKQVERQSYGHIVQVVRELPLDTVLALVNYIYFEGIQNTEIQAEHVIKDKFGLDTGTVLFVTMINRLGKFYLHKDKSLSSWVLIQHYVGNAMAFFILPDLGKMPQLIQNLSYEYIFSIQRHINPRFANLRFPKCTISATYDLIAVMRTLGITQVFSNEADLSKITTDGPVKLSQAVHKAVLGIETREREVPEVPYLYDSLWPKVPTVSFNRSFLVIIKDETLNLPLFMGIVRHPPLHTQNYT</sequence>
<organism evidence="9 10">
    <name type="scientific">Rattus norvegicus</name>
    <name type="common">Rat</name>
    <dbReference type="NCBI Taxonomy" id="10116"/>
    <lineage>
        <taxon>Eukaryota</taxon>
        <taxon>Metazoa</taxon>
        <taxon>Chordata</taxon>
        <taxon>Craniata</taxon>
        <taxon>Vertebrata</taxon>
        <taxon>Euteleostomi</taxon>
        <taxon>Mammalia</taxon>
        <taxon>Eutheria</taxon>
        <taxon>Euarchontoglires</taxon>
        <taxon>Glires</taxon>
        <taxon>Rodentia</taxon>
        <taxon>Myomorpha</taxon>
        <taxon>Muroidea</taxon>
        <taxon>Muridae</taxon>
        <taxon>Murinae</taxon>
        <taxon>Rattus</taxon>
    </lineage>
</organism>
<dbReference type="AlphaFoldDB" id="A0A8I5ZRU6"/>
<dbReference type="AGR" id="RGD:150344997"/>
<name>A0A8I5ZRU6_RAT</name>
<keyword evidence="10" id="KW-1185">Reference proteome</keyword>
<keyword evidence="4" id="KW-0722">Serine protease inhibitor</keyword>